<keyword evidence="2" id="KW-1185">Reference proteome</keyword>
<evidence type="ECO:0000313" key="1">
    <source>
        <dbReference type="EMBL" id="AUB39175.1"/>
    </source>
</evidence>
<reference evidence="1 2" key="1">
    <citation type="submission" date="2017-11" db="EMBL/GenBank/DDBJ databases">
        <title>Complete genome of a free-living desiccation-tolerant cyanobacterium and its photosynthetic adaptation to extreme terrestrial habitat.</title>
        <authorList>
            <person name="Shang J."/>
        </authorList>
    </citation>
    <scope>NUCLEOTIDE SEQUENCE [LARGE SCALE GENOMIC DNA]</scope>
    <source>
        <strain evidence="1 2">CCNUN1</strain>
    </source>
</reference>
<gene>
    <name evidence="1" type="ORF">COO91_05167</name>
</gene>
<dbReference type="EMBL" id="CP024785">
    <property type="protein sequence ID" value="AUB39175.1"/>
    <property type="molecule type" value="Genomic_DNA"/>
</dbReference>
<evidence type="ECO:0000313" key="2">
    <source>
        <dbReference type="Proteomes" id="UP000232003"/>
    </source>
</evidence>
<name>A0A2K8SWP4_9NOSO</name>
<accession>A0A2K8SWP4</accession>
<organism evidence="1 2">
    <name type="scientific">Nostoc flagelliforme CCNUN1</name>
    <dbReference type="NCBI Taxonomy" id="2038116"/>
    <lineage>
        <taxon>Bacteria</taxon>
        <taxon>Bacillati</taxon>
        <taxon>Cyanobacteriota</taxon>
        <taxon>Cyanophyceae</taxon>
        <taxon>Nostocales</taxon>
        <taxon>Nostocaceae</taxon>
        <taxon>Nostoc</taxon>
    </lineage>
</organism>
<dbReference type="Proteomes" id="UP000232003">
    <property type="component" value="Chromosome"/>
</dbReference>
<dbReference type="AlphaFoldDB" id="A0A2K8SWP4"/>
<protein>
    <submittedName>
        <fullName evidence="1">Uncharacterized protein</fullName>
    </submittedName>
</protein>
<dbReference type="KEGG" id="nfl:COO91_05167"/>
<sequence>MSRQLSLGLQLLNKGSGEWGIGSGEEISSFYQFTFPLTQGY</sequence>
<proteinExistence type="predicted"/>